<sequence length="707" mass="74982">MTRRARITTTLACLAALGAGTLTTAGTATADTTPTPIRTDGVWGIDYAGGFLTTVENTPSGSQWVIGRDISADGSTVLEQTSRGYADAYADGSQIQRVPCEAGPRGCVPMRSTGNGWVGYFLENAAGQQVAQLRLTENSLSGTDEPKVTGGRFVDATGRYYVYNASSTGKQYVDAVNAYRTHDVRRTRAVTAASVWGSILWTPGTGDGAVTGYDLEARKTVQTLATGAPCTVKELQVVGRWVYWNCGPTGAAGVYDRTAKKAVKVPSGPALVGDGYLVRHDRTAGKLMLTDFHTGTAAPERAVADLPAGTTADQRRLSWTVDKFGGDIAYVGQDKAIRIVPSDVPAQPLAKIESDVDSDVVDPSERAGVPYWDSFWQLNRPAHWTFTVKDDQGRVERTIKGSGASVEVEWDLRSDTGAFLSNGRKTWTLTATPEEGGAGYGTSGTLGYTGGLQGHHDQGGYRYGELVTLNSSGGLTLQYTEGKGTFDFKRSASGWPSGTVAVPFGDMGKDRCAEMLVRMPNGELRRYAGKCGASYTPSSSHTSLGTGWNAYDVLTAPGDLTGDGRVDLLARKASTKDVYVFANDGAGKLKAGVRIRSAWTGYTKIVGAGDLTGDGHGDVLARDKAGTLWRYDGLGDGRLKDRVKVFSDWGGSYNAIVGVGDITGDGRDDLVSRDTAGNLYRNTGDGKGSFGSRVKIASGWQGYKGLF</sequence>
<accession>A0ABZ1IUH9</accession>
<evidence type="ECO:0000313" key="3">
    <source>
        <dbReference type="EMBL" id="WTO83933.1"/>
    </source>
</evidence>
<dbReference type="EMBL" id="CP108125">
    <property type="protein sequence ID" value="WTO83933.1"/>
    <property type="molecule type" value="Genomic_DNA"/>
</dbReference>
<dbReference type="Gene3D" id="2.60.40.4070">
    <property type="match status" value="1"/>
</dbReference>
<keyword evidence="4" id="KW-1185">Reference proteome</keyword>
<feature type="signal peptide" evidence="2">
    <location>
        <begin position="1"/>
        <end position="30"/>
    </location>
</feature>
<dbReference type="PANTHER" id="PTHR44103">
    <property type="entry name" value="PROPROTEIN CONVERTASE P"/>
    <property type="match status" value="1"/>
</dbReference>
<organism evidence="3 4">
    <name type="scientific">Streptomyces nigra</name>
    <dbReference type="NCBI Taxonomy" id="1827580"/>
    <lineage>
        <taxon>Bacteria</taxon>
        <taxon>Bacillati</taxon>
        <taxon>Actinomycetota</taxon>
        <taxon>Actinomycetes</taxon>
        <taxon>Kitasatosporales</taxon>
        <taxon>Streptomycetaceae</taxon>
        <taxon>Streptomyces</taxon>
    </lineage>
</organism>
<protein>
    <submittedName>
        <fullName evidence="3">VCBS repeat-containing protein</fullName>
    </submittedName>
</protein>
<name>A0ABZ1IUH9_9ACTN</name>
<evidence type="ECO:0000313" key="4">
    <source>
        <dbReference type="Proteomes" id="UP001622690"/>
    </source>
</evidence>
<dbReference type="InterPro" id="IPR028994">
    <property type="entry name" value="Integrin_alpha_N"/>
</dbReference>
<proteinExistence type="predicted"/>
<dbReference type="RefSeq" id="WP_382064163.1">
    <property type="nucleotide sequence ID" value="NZ_CP108125.1"/>
</dbReference>
<reference evidence="3 4" key="1">
    <citation type="submission" date="2022-10" db="EMBL/GenBank/DDBJ databases">
        <title>The complete genomes of actinobacterial strains from the NBC collection.</title>
        <authorList>
            <person name="Joergensen T.S."/>
            <person name="Alvarez Arevalo M."/>
            <person name="Sterndorff E.B."/>
            <person name="Faurdal D."/>
            <person name="Vuksanovic O."/>
            <person name="Mourched A.-S."/>
            <person name="Charusanti P."/>
            <person name="Shaw S."/>
            <person name="Blin K."/>
            <person name="Weber T."/>
        </authorList>
    </citation>
    <scope>NUCLEOTIDE SEQUENCE [LARGE SCALE GENOMIC DNA]</scope>
    <source>
        <strain evidence="3 4">NBC_00206</strain>
    </source>
</reference>
<feature type="chain" id="PRO_5045702598" evidence="2">
    <location>
        <begin position="31"/>
        <end position="707"/>
    </location>
</feature>
<dbReference type="PANTHER" id="PTHR44103:SF1">
    <property type="entry name" value="PROPROTEIN CONVERTASE P"/>
    <property type="match status" value="1"/>
</dbReference>
<evidence type="ECO:0000256" key="2">
    <source>
        <dbReference type="SAM" id="SignalP"/>
    </source>
</evidence>
<gene>
    <name evidence="3" type="ORF">OHU27_16470</name>
</gene>
<dbReference type="SUPFAM" id="SSF69318">
    <property type="entry name" value="Integrin alpha N-terminal domain"/>
    <property type="match status" value="1"/>
</dbReference>
<keyword evidence="1 2" id="KW-0732">Signal</keyword>
<dbReference type="SUPFAM" id="SSF69322">
    <property type="entry name" value="Tricorn protease domain 2"/>
    <property type="match status" value="1"/>
</dbReference>
<dbReference type="Pfam" id="PF13517">
    <property type="entry name" value="FG-GAP_3"/>
    <property type="match status" value="1"/>
</dbReference>
<evidence type="ECO:0000256" key="1">
    <source>
        <dbReference type="ARBA" id="ARBA00022729"/>
    </source>
</evidence>
<dbReference type="InterPro" id="IPR013517">
    <property type="entry name" value="FG-GAP"/>
</dbReference>
<dbReference type="Proteomes" id="UP001622690">
    <property type="component" value="Chromosome"/>
</dbReference>